<dbReference type="InterPro" id="IPR011990">
    <property type="entry name" value="TPR-like_helical_dom_sf"/>
</dbReference>
<reference evidence="1 2" key="1">
    <citation type="journal article" date="2015" name="Genome Announc.">
        <title>Expanding the biotechnology potential of lactobacilli through comparative genomics of 213 strains and associated genera.</title>
        <authorList>
            <person name="Sun Z."/>
            <person name="Harris H.M."/>
            <person name="McCann A."/>
            <person name="Guo C."/>
            <person name="Argimon S."/>
            <person name="Zhang W."/>
            <person name="Yang X."/>
            <person name="Jeffery I.B."/>
            <person name="Cooney J.C."/>
            <person name="Kagawa T.F."/>
            <person name="Liu W."/>
            <person name="Song Y."/>
            <person name="Salvetti E."/>
            <person name="Wrobel A."/>
            <person name="Rasinkangas P."/>
            <person name="Parkhill J."/>
            <person name="Rea M.C."/>
            <person name="O'Sullivan O."/>
            <person name="Ritari J."/>
            <person name="Douillard F.P."/>
            <person name="Paul Ross R."/>
            <person name="Yang R."/>
            <person name="Briner A.E."/>
            <person name="Felis G.E."/>
            <person name="de Vos W.M."/>
            <person name="Barrangou R."/>
            <person name="Klaenhammer T.R."/>
            <person name="Caufield P.W."/>
            <person name="Cui Y."/>
            <person name="Zhang H."/>
            <person name="O'Toole P.W."/>
        </authorList>
    </citation>
    <scope>NUCLEOTIDE SEQUENCE [LARGE SCALE GENOMIC DNA]</scope>
    <source>
        <strain evidence="1 2">DSM 13343</strain>
    </source>
</reference>
<evidence type="ECO:0000313" key="1">
    <source>
        <dbReference type="EMBL" id="KRL53248.1"/>
    </source>
</evidence>
<gene>
    <name evidence="1" type="ORF">FD01_GL001353</name>
</gene>
<dbReference type="PATRIC" id="fig|1423769.4.peg.1454"/>
<evidence type="ECO:0000313" key="2">
    <source>
        <dbReference type="Proteomes" id="UP000051790"/>
    </source>
</evidence>
<accession>A0A0R1R7J7</accession>
<dbReference type="AlphaFoldDB" id="A0A0R1R7J7"/>
<comment type="caution">
    <text evidence="1">The sequence shown here is derived from an EMBL/GenBank/DDBJ whole genome shotgun (WGS) entry which is preliminary data.</text>
</comment>
<organism evidence="1 2">
    <name type="scientific">Lacticaseibacillus manihotivorans DSM 13343 = JCM 12514</name>
    <dbReference type="NCBI Taxonomy" id="1423769"/>
    <lineage>
        <taxon>Bacteria</taxon>
        <taxon>Bacillati</taxon>
        <taxon>Bacillota</taxon>
        <taxon>Bacilli</taxon>
        <taxon>Lactobacillales</taxon>
        <taxon>Lactobacillaceae</taxon>
        <taxon>Lacticaseibacillus</taxon>
    </lineage>
</organism>
<dbReference type="SUPFAM" id="SSF48452">
    <property type="entry name" value="TPR-like"/>
    <property type="match status" value="1"/>
</dbReference>
<name>A0A0R1R7J7_9LACO</name>
<proteinExistence type="predicted"/>
<dbReference type="EMBL" id="AZEU01000018">
    <property type="protein sequence ID" value="KRL53248.1"/>
    <property type="molecule type" value="Genomic_DNA"/>
</dbReference>
<dbReference type="Proteomes" id="UP000051790">
    <property type="component" value="Unassembled WGS sequence"/>
</dbReference>
<keyword evidence="2" id="KW-1185">Reference proteome</keyword>
<evidence type="ECO:0008006" key="3">
    <source>
        <dbReference type="Google" id="ProtNLM"/>
    </source>
</evidence>
<sequence>MVLLRTSKGKLKGVSVLGKVVTMPNNSSRHLILGTRALHSENYASAVAHLEKAFKEAPDFEVAKLLVAAENGLKQPQEAVAYLSEYMEDFLSSEIGTTTIYDTLLALPDYRFAWAVLHHVAPTQKAEIQTRIETAEAKDLAAHADEINDLAKQLRHLGGFSAHEQESMLQSLGRLPKAQLMASAATNLVDPDVHPAVRISLLDALTAVGDDREVQVLGYQTQGTVVPNVLPGVLSDPTLLAVLNQVQLQIGLNDPELMKATVETLRFELGYLYPFIDKAIDDPKHFAASYLHQESNTVTPAERALFNWLQQQTGKLMDMA</sequence>
<protein>
    <recommendedName>
        <fullName evidence="3">TPR repeat-containing protein</fullName>
    </recommendedName>
</protein>
<dbReference type="Gene3D" id="1.25.40.10">
    <property type="entry name" value="Tetratricopeptide repeat domain"/>
    <property type="match status" value="1"/>
</dbReference>